<keyword evidence="8 10" id="KW-0472">Membrane</keyword>
<dbReference type="CDD" id="cd05236">
    <property type="entry name" value="FAR-N_SDR_e"/>
    <property type="match status" value="1"/>
</dbReference>
<evidence type="ECO:0000259" key="12">
    <source>
        <dbReference type="Pfam" id="PF07993"/>
    </source>
</evidence>
<dbReference type="InterPro" id="IPR013120">
    <property type="entry name" value="FAR_NAD-bd"/>
</dbReference>
<dbReference type="Gene3D" id="3.40.50.720">
    <property type="entry name" value="NAD(P)-binding Rossmann-like Domain"/>
    <property type="match status" value="1"/>
</dbReference>
<keyword evidence="10" id="KW-0560">Oxidoreductase</keyword>
<evidence type="ECO:0000313" key="14">
    <source>
        <dbReference type="Proteomes" id="UP001558652"/>
    </source>
</evidence>
<dbReference type="Pfam" id="PF03015">
    <property type="entry name" value="Sterile"/>
    <property type="match status" value="1"/>
</dbReference>
<evidence type="ECO:0000256" key="1">
    <source>
        <dbReference type="ARBA" id="ARBA00004141"/>
    </source>
</evidence>
<evidence type="ECO:0000256" key="3">
    <source>
        <dbReference type="ARBA" id="ARBA00022516"/>
    </source>
</evidence>
<evidence type="ECO:0000256" key="9">
    <source>
        <dbReference type="ARBA" id="ARBA00052530"/>
    </source>
</evidence>
<feature type="transmembrane region" description="Helical" evidence="10">
    <location>
        <begin position="356"/>
        <end position="381"/>
    </location>
</feature>
<evidence type="ECO:0000259" key="11">
    <source>
        <dbReference type="Pfam" id="PF03015"/>
    </source>
</evidence>
<protein>
    <recommendedName>
        <fullName evidence="10">Fatty acyl-CoA reductase</fullName>
        <ecNumber evidence="10">1.2.1.84</ecNumber>
    </recommendedName>
</protein>
<feature type="domain" description="Thioester reductase (TE)" evidence="12">
    <location>
        <begin position="17"/>
        <end position="288"/>
    </location>
</feature>
<dbReference type="Pfam" id="PF07993">
    <property type="entry name" value="NAD_binding_4"/>
    <property type="match status" value="1"/>
</dbReference>
<dbReference type="EC" id="1.2.1.84" evidence="10"/>
<keyword evidence="3 10" id="KW-0444">Lipid biosynthesis</keyword>
<dbReference type="InterPro" id="IPR036291">
    <property type="entry name" value="NAD(P)-bd_dom_sf"/>
</dbReference>
<dbReference type="CDD" id="cd09071">
    <property type="entry name" value="FAR_C"/>
    <property type="match status" value="1"/>
</dbReference>
<evidence type="ECO:0000256" key="4">
    <source>
        <dbReference type="ARBA" id="ARBA00022692"/>
    </source>
</evidence>
<name>A0ABD0Y3I6_9HEMI</name>
<keyword evidence="5 10" id="KW-0521">NADP</keyword>
<dbReference type="PANTHER" id="PTHR11011:SF45">
    <property type="entry name" value="FATTY ACYL-COA REDUCTASE CG8306-RELATED"/>
    <property type="match status" value="1"/>
</dbReference>
<evidence type="ECO:0000256" key="5">
    <source>
        <dbReference type="ARBA" id="ARBA00022857"/>
    </source>
</evidence>
<dbReference type="GO" id="GO:1901568">
    <property type="term" value="P:fatty acid derivative metabolic process"/>
    <property type="evidence" value="ECO:0007669"/>
    <property type="project" value="UniProtKB-ARBA"/>
</dbReference>
<sequence length="471" mass="53104">MTEMDITEFYRGKNIFITGGTGFVGIALVEKILRSLPDVGTLYLLVRPKNGKPVGVRLEEYTKNAIFQRLRSEQGDDVFKKLVPLAGDVGEENLGLSDADRQTVIEKVNIVFHSAATLDFEASLKTTVIINLLGTRRVVQLCKEIQHLSALLHVSSAYVNSNLKSADEILYPQPGDVEKVVQVALTMTDEAINDLTPTLLGTHLNTYTFTKALAELEVANSISSFPSCIVRPSMITAAWKEPTPGWTISKNGPQGFMMGAGKGVVRRLPMNTELVCDYIPVDTVVNSMIAGAYHTGIKRFFVCCSPTETPVFHITSSTYKPFRWHYVISVMDSYLHRYPLRSAAWYPHMKFIPSLFWFKVSAMIFHILPAYILDAVTFVTGGRPVLRKMHRNIFRSLDRLEPFIFNEWMFDNKKTLELHATLSPGDQEKFGVDIGRLDWVPYFENLIKGVREYLHNEKLSTLEAAKKKNNV</sequence>
<dbReference type="InterPro" id="IPR026055">
    <property type="entry name" value="FAR"/>
</dbReference>
<comment type="catalytic activity">
    <reaction evidence="9 10">
        <text>a long-chain fatty acyl-CoA + 2 NADPH + 2 H(+) = a long-chain primary fatty alcohol + 2 NADP(+) + CoA</text>
        <dbReference type="Rhea" id="RHEA:52716"/>
        <dbReference type="ChEBI" id="CHEBI:15378"/>
        <dbReference type="ChEBI" id="CHEBI:57287"/>
        <dbReference type="ChEBI" id="CHEBI:57783"/>
        <dbReference type="ChEBI" id="CHEBI:58349"/>
        <dbReference type="ChEBI" id="CHEBI:77396"/>
        <dbReference type="ChEBI" id="CHEBI:83139"/>
        <dbReference type="EC" id="1.2.1.84"/>
    </reaction>
</comment>
<keyword evidence="6 10" id="KW-1133">Transmembrane helix</keyword>
<keyword evidence="14" id="KW-1185">Reference proteome</keyword>
<gene>
    <name evidence="13" type="ORF">AAG570_004221</name>
</gene>
<evidence type="ECO:0000256" key="7">
    <source>
        <dbReference type="ARBA" id="ARBA00023098"/>
    </source>
</evidence>
<reference evidence="13 14" key="1">
    <citation type="submission" date="2024-07" db="EMBL/GenBank/DDBJ databases">
        <title>Chromosome-level genome assembly of the water stick insect Ranatra chinensis (Heteroptera: Nepidae).</title>
        <authorList>
            <person name="Liu X."/>
        </authorList>
    </citation>
    <scope>NUCLEOTIDE SEQUENCE [LARGE SCALE GENOMIC DNA]</scope>
    <source>
        <strain evidence="13">Cailab_2021Rc</strain>
        <tissue evidence="13">Muscle</tissue>
    </source>
</reference>
<dbReference type="GO" id="GO:0016020">
    <property type="term" value="C:membrane"/>
    <property type="evidence" value="ECO:0007669"/>
    <property type="project" value="UniProtKB-SubCell"/>
</dbReference>
<comment type="function">
    <text evidence="10">Catalyzes the reduction of fatty acyl-CoA to fatty alcohols.</text>
</comment>
<evidence type="ECO:0000313" key="13">
    <source>
        <dbReference type="EMBL" id="KAL1117908.1"/>
    </source>
</evidence>
<comment type="subcellular location">
    <subcellularLocation>
        <location evidence="1">Membrane</location>
        <topology evidence="1">Multi-pass membrane protein</topology>
    </subcellularLocation>
</comment>
<dbReference type="EMBL" id="JBFDAA010000015">
    <property type="protein sequence ID" value="KAL1117908.1"/>
    <property type="molecule type" value="Genomic_DNA"/>
</dbReference>
<evidence type="ECO:0000256" key="6">
    <source>
        <dbReference type="ARBA" id="ARBA00022989"/>
    </source>
</evidence>
<proteinExistence type="inferred from homology"/>
<organism evidence="13 14">
    <name type="scientific">Ranatra chinensis</name>
    <dbReference type="NCBI Taxonomy" id="642074"/>
    <lineage>
        <taxon>Eukaryota</taxon>
        <taxon>Metazoa</taxon>
        <taxon>Ecdysozoa</taxon>
        <taxon>Arthropoda</taxon>
        <taxon>Hexapoda</taxon>
        <taxon>Insecta</taxon>
        <taxon>Pterygota</taxon>
        <taxon>Neoptera</taxon>
        <taxon>Paraneoptera</taxon>
        <taxon>Hemiptera</taxon>
        <taxon>Heteroptera</taxon>
        <taxon>Panheteroptera</taxon>
        <taxon>Nepomorpha</taxon>
        <taxon>Nepidae</taxon>
        <taxon>Ranatrinae</taxon>
        <taxon>Ranatra</taxon>
    </lineage>
</organism>
<dbReference type="AlphaFoldDB" id="A0ABD0Y3I6"/>
<dbReference type="Proteomes" id="UP001558652">
    <property type="component" value="Unassembled WGS sequence"/>
</dbReference>
<accession>A0ABD0Y3I6</accession>
<feature type="domain" description="Fatty acyl-CoA reductase C-terminal" evidence="11">
    <location>
        <begin position="365"/>
        <end position="457"/>
    </location>
</feature>
<evidence type="ECO:0000256" key="10">
    <source>
        <dbReference type="RuleBase" id="RU363097"/>
    </source>
</evidence>
<dbReference type="GO" id="GO:0102965">
    <property type="term" value="F:alcohol-forming long-chain fatty acyl-CoA reductase activity"/>
    <property type="evidence" value="ECO:0007669"/>
    <property type="project" value="UniProtKB-EC"/>
</dbReference>
<dbReference type="FunFam" id="3.40.50.720:FF:000143">
    <property type="entry name" value="Fatty acyl-CoA reductase"/>
    <property type="match status" value="1"/>
</dbReference>
<keyword evidence="4 10" id="KW-0812">Transmembrane</keyword>
<comment type="similarity">
    <text evidence="2 10">Belongs to the fatty acyl-CoA reductase family.</text>
</comment>
<comment type="caution">
    <text evidence="13">The sequence shown here is derived from an EMBL/GenBank/DDBJ whole genome shotgun (WGS) entry which is preliminary data.</text>
</comment>
<evidence type="ECO:0000256" key="8">
    <source>
        <dbReference type="ARBA" id="ARBA00023136"/>
    </source>
</evidence>
<dbReference type="PANTHER" id="PTHR11011">
    <property type="entry name" value="MALE STERILITY PROTEIN 2-RELATED"/>
    <property type="match status" value="1"/>
</dbReference>
<dbReference type="SUPFAM" id="SSF51735">
    <property type="entry name" value="NAD(P)-binding Rossmann-fold domains"/>
    <property type="match status" value="1"/>
</dbReference>
<evidence type="ECO:0000256" key="2">
    <source>
        <dbReference type="ARBA" id="ARBA00005928"/>
    </source>
</evidence>
<keyword evidence="7 10" id="KW-0443">Lipid metabolism</keyword>
<dbReference type="InterPro" id="IPR033640">
    <property type="entry name" value="FAR_C"/>
</dbReference>